<keyword evidence="3" id="KW-1185">Reference proteome</keyword>
<gene>
    <name evidence="2" type="ORF">E3N88_13882</name>
</gene>
<sequence length="259" mass="29162">MFCNASVEVVIVVGGNHEITILTGTLFGPFAGHKFHNEVKNPTLQFVDFSNIDTTNFESLSGGWVAWSVMPSCPNHTNLTIDTRVQVNIYPMTKPQPHTRGSQPILLVFYESYVAIETLLEIFEGMSRQNVLTWTVFIPSLHSFVLKLGLAFKFLVLFLIVPFYAKFGCIIAHCNVSLPHSIHITPDGKQQLEHYMSQAWYIQAIKLMVKIAQRSIQINLVHAYTDMGFNLGRGLLLTENTTTRSSGGVSGYLMMYQRK</sequence>
<evidence type="ECO:0000313" key="3">
    <source>
        <dbReference type="Proteomes" id="UP000326396"/>
    </source>
</evidence>
<dbReference type="AlphaFoldDB" id="A0A5N6P074"/>
<keyword evidence="1" id="KW-0812">Transmembrane</keyword>
<evidence type="ECO:0000256" key="1">
    <source>
        <dbReference type="SAM" id="Phobius"/>
    </source>
</evidence>
<accession>A0A5N6P074</accession>
<organism evidence="2 3">
    <name type="scientific">Mikania micrantha</name>
    <name type="common">bitter vine</name>
    <dbReference type="NCBI Taxonomy" id="192012"/>
    <lineage>
        <taxon>Eukaryota</taxon>
        <taxon>Viridiplantae</taxon>
        <taxon>Streptophyta</taxon>
        <taxon>Embryophyta</taxon>
        <taxon>Tracheophyta</taxon>
        <taxon>Spermatophyta</taxon>
        <taxon>Magnoliopsida</taxon>
        <taxon>eudicotyledons</taxon>
        <taxon>Gunneridae</taxon>
        <taxon>Pentapetalae</taxon>
        <taxon>asterids</taxon>
        <taxon>campanulids</taxon>
        <taxon>Asterales</taxon>
        <taxon>Asteraceae</taxon>
        <taxon>Asteroideae</taxon>
        <taxon>Heliantheae alliance</taxon>
        <taxon>Eupatorieae</taxon>
        <taxon>Mikania</taxon>
    </lineage>
</organism>
<feature type="transmembrane region" description="Helical" evidence="1">
    <location>
        <begin position="144"/>
        <end position="165"/>
    </location>
</feature>
<keyword evidence="1" id="KW-0472">Membrane</keyword>
<reference evidence="2 3" key="1">
    <citation type="submission" date="2019-05" db="EMBL/GenBank/DDBJ databases">
        <title>Mikania micrantha, genome provides insights into the molecular mechanism of rapid growth.</title>
        <authorList>
            <person name="Liu B."/>
        </authorList>
    </citation>
    <scope>NUCLEOTIDE SEQUENCE [LARGE SCALE GENOMIC DNA]</scope>
    <source>
        <strain evidence="2">NLD-2019</strain>
        <tissue evidence="2">Leaf</tissue>
    </source>
</reference>
<dbReference type="Proteomes" id="UP000326396">
    <property type="component" value="Linkage Group LG15"/>
</dbReference>
<evidence type="ECO:0000313" key="2">
    <source>
        <dbReference type="EMBL" id="KAD5802522.1"/>
    </source>
</evidence>
<proteinExistence type="predicted"/>
<comment type="caution">
    <text evidence="2">The sequence shown here is derived from an EMBL/GenBank/DDBJ whole genome shotgun (WGS) entry which is preliminary data.</text>
</comment>
<protein>
    <submittedName>
        <fullName evidence="2">Uncharacterized protein</fullName>
    </submittedName>
</protein>
<name>A0A5N6P074_9ASTR</name>
<keyword evidence="1" id="KW-1133">Transmembrane helix</keyword>
<dbReference type="EMBL" id="SZYD01000007">
    <property type="protein sequence ID" value="KAD5802522.1"/>
    <property type="molecule type" value="Genomic_DNA"/>
</dbReference>